<evidence type="ECO:0000313" key="4">
    <source>
        <dbReference type="Proteomes" id="UP001165065"/>
    </source>
</evidence>
<proteinExistence type="predicted"/>
<feature type="region of interest" description="Disordered" evidence="1">
    <location>
        <begin position="245"/>
        <end position="353"/>
    </location>
</feature>
<feature type="compositionally biased region" description="Polar residues" evidence="1">
    <location>
        <begin position="338"/>
        <end position="353"/>
    </location>
</feature>
<name>A0A9W7LG01_9STRA</name>
<evidence type="ECO:0000313" key="3">
    <source>
        <dbReference type="EMBL" id="GMI49059.1"/>
    </source>
</evidence>
<sequence length="388" mass="43505">MIKNFLASLPYYYRVPSHQLAKLMLPHPYHDLFSPPIDPVGSKEERMRNYRRLVGLEMEEIRRLWDGGERGEGREISARELEVFGRHRNPDANDEAPGNKTTQGGMITDVGRELMLGFWGSRVRWLKSEKPLLSTKGLRVKGVKAQGRTGRTGTILEMGGVGVNVWDRIKDMSDYSETRVLSSSPISDVTVRANGEKAEGFDDDVFPACFFNRVTGGFADTKLSREAALVGVDFGNPHRQAGAFVGSMYEGSRPEGKGRKRSLEGGGGREEEGEGMVMMMGNKEGGEEERKSEDEEGEKRQRKATEEKQQSKTTTTQPAMTATSAPPPTPAVNNTSTQNQQIDLTDPNSKPNLQLPQGWIVAWSRSNKRWYFNHIPTKRSVWEYHLVK</sequence>
<evidence type="ECO:0000256" key="1">
    <source>
        <dbReference type="SAM" id="MobiDB-lite"/>
    </source>
</evidence>
<organism evidence="3 4">
    <name type="scientific">Triparma columacea</name>
    <dbReference type="NCBI Taxonomy" id="722753"/>
    <lineage>
        <taxon>Eukaryota</taxon>
        <taxon>Sar</taxon>
        <taxon>Stramenopiles</taxon>
        <taxon>Ochrophyta</taxon>
        <taxon>Bolidophyceae</taxon>
        <taxon>Parmales</taxon>
        <taxon>Triparmaceae</taxon>
        <taxon>Triparma</taxon>
    </lineage>
</organism>
<feature type="compositionally biased region" description="Basic and acidic residues" evidence="1">
    <location>
        <begin position="284"/>
        <end position="310"/>
    </location>
</feature>
<dbReference type="InterPro" id="IPR001202">
    <property type="entry name" value="WW_dom"/>
</dbReference>
<dbReference type="AlphaFoldDB" id="A0A9W7LG01"/>
<reference evidence="4" key="1">
    <citation type="journal article" date="2023" name="Commun. Biol.">
        <title>Genome analysis of Parmales, the sister group of diatoms, reveals the evolutionary specialization of diatoms from phago-mixotrophs to photoautotrophs.</title>
        <authorList>
            <person name="Ban H."/>
            <person name="Sato S."/>
            <person name="Yoshikawa S."/>
            <person name="Yamada K."/>
            <person name="Nakamura Y."/>
            <person name="Ichinomiya M."/>
            <person name="Sato N."/>
            <person name="Blanc-Mathieu R."/>
            <person name="Endo H."/>
            <person name="Kuwata A."/>
            <person name="Ogata H."/>
        </authorList>
    </citation>
    <scope>NUCLEOTIDE SEQUENCE [LARGE SCALE GENOMIC DNA]</scope>
</reference>
<evidence type="ECO:0000259" key="2">
    <source>
        <dbReference type="PROSITE" id="PS50020"/>
    </source>
</evidence>
<feature type="compositionally biased region" description="Basic and acidic residues" evidence="1">
    <location>
        <begin position="252"/>
        <end position="270"/>
    </location>
</feature>
<dbReference type="Gene3D" id="2.20.70.10">
    <property type="match status" value="1"/>
</dbReference>
<gene>
    <name evidence="3" type="ORF">TrCOL_g4054</name>
</gene>
<comment type="caution">
    <text evidence="3">The sequence shown here is derived from an EMBL/GenBank/DDBJ whole genome shotgun (WGS) entry which is preliminary data.</text>
</comment>
<dbReference type="EMBL" id="BRYA01000457">
    <property type="protein sequence ID" value="GMI49059.1"/>
    <property type="molecule type" value="Genomic_DNA"/>
</dbReference>
<feature type="compositionally biased region" description="Low complexity" evidence="1">
    <location>
        <begin position="311"/>
        <end position="324"/>
    </location>
</feature>
<feature type="domain" description="WW" evidence="2">
    <location>
        <begin position="353"/>
        <end position="383"/>
    </location>
</feature>
<dbReference type="InterPro" id="IPR036020">
    <property type="entry name" value="WW_dom_sf"/>
</dbReference>
<feature type="region of interest" description="Disordered" evidence="1">
    <location>
        <begin position="85"/>
        <end position="106"/>
    </location>
</feature>
<accession>A0A9W7LG01</accession>
<dbReference type="SUPFAM" id="SSF51045">
    <property type="entry name" value="WW domain"/>
    <property type="match status" value="1"/>
</dbReference>
<dbReference type="Proteomes" id="UP001165065">
    <property type="component" value="Unassembled WGS sequence"/>
</dbReference>
<keyword evidence="4" id="KW-1185">Reference proteome</keyword>
<dbReference type="OrthoDB" id="9449012at2759"/>
<protein>
    <recommendedName>
        <fullName evidence="2">WW domain-containing protein</fullName>
    </recommendedName>
</protein>
<dbReference type="PROSITE" id="PS50020">
    <property type="entry name" value="WW_DOMAIN_2"/>
    <property type="match status" value="1"/>
</dbReference>
<dbReference type="CDD" id="cd00201">
    <property type="entry name" value="WW"/>
    <property type="match status" value="1"/>
</dbReference>